<keyword evidence="2" id="KW-1185">Reference proteome</keyword>
<reference evidence="1 2" key="1">
    <citation type="submission" date="2018-12" db="EMBL/GenBank/DDBJ databases">
        <title>three novel Halomonas strain isolated from plants.</title>
        <authorList>
            <person name="Sun C."/>
        </authorList>
    </citation>
    <scope>NUCLEOTIDE SEQUENCE [LARGE SCALE GENOMIC DNA]</scope>
    <source>
        <strain evidence="1 2">RC</strain>
    </source>
</reference>
<dbReference type="AlphaFoldDB" id="A0A3S0ZE24"/>
<protein>
    <recommendedName>
        <fullName evidence="3">Nucleotidyl transferase AbiEii/AbiGii toxin family protein</fullName>
    </recommendedName>
</protein>
<name>A0A3S0ZE24_9GAMM</name>
<proteinExistence type="predicted"/>
<gene>
    <name evidence="1" type="ORF">ELY37_09520</name>
</gene>
<dbReference type="OrthoDB" id="8891446at2"/>
<evidence type="ECO:0000313" key="2">
    <source>
        <dbReference type="Proteomes" id="UP000286912"/>
    </source>
</evidence>
<dbReference type="Proteomes" id="UP000286912">
    <property type="component" value="Unassembled WGS sequence"/>
</dbReference>
<accession>A0A3S0ZE24</accession>
<evidence type="ECO:0000313" key="1">
    <source>
        <dbReference type="EMBL" id="RUR46218.1"/>
    </source>
</evidence>
<dbReference type="EMBL" id="RZHD01000005">
    <property type="protein sequence ID" value="RUR46218.1"/>
    <property type="molecule type" value="Genomic_DNA"/>
</dbReference>
<organism evidence="1 2">
    <name type="scientific">Vreelandella populi</name>
    <dbReference type="NCBI Taxonomy" id="2498858"/>
    <lineage>
        <taxon>Bacteria</taxon>
        <taxon>Pseudomonadati</taxon>
        <taxon>Pseudomonadota</taxon>
        <taxon>Gammaproteobacteria</taxon>
        <taxon>Oceanospirillales</taxon>
        <taxon>Halomonadaceae</taxon>
        <taxon>Vreelandella</taxon>
    </lineage>
</organism>
<evidence type="ECO:0008006" key="3">
    <source>
        <dbReference type="Google" id="ProtNLM"/>
    </source>
</evidence>
<sequence>MTDRLEIKPILGLISELPVDLQERLVLIGGQAIAFWGDYFLQGQLTQEQEAALTSSDLDIAAGSIEGVRLLAETWKGTPYFPKPGDIVPNMAVIHLNRPEFLKGSDFVIDVMNTVYGQLDADQMRISSTQVEWDIDQDGLNIIRFNVLNPATLLWSRIANLEHRRMSRVSTERELIRTKVLCEIVREDLRNHAIEIMSDPSSQRKALDYAKYVYRDISQRKDTRFVLAKHPSLILPFQSTIPVSPHWPDNFMRGVGVWQGRLLRQVDKIIQRREHHAAIRKLKQLKS</sequence>
<comment type="caution">
    <text evidence="1">The sequence shown here is derived from an EMBL/GenBank/DDBJ whole genome shotgun (WGS) entry which is preliminary data.</text>
</comment>
<dbReference type="RefSeq" id="WP_126981665.1">
    <property type="nucleotide sequence ID" value="NZ_RZHD01000005.1"/>
</dbReference>